<evidence type="ECO:0000313" key="2">
    <source>
        <dbReference type="Proteomes" id="UP000054266"/>
    </source>
</evidence>
<evidence type="ECO:0000313" key="1">
    <source>
        <dbReference type="EMBL" id="KIW66303.1"/>
    </source>
</evidence>
<dbReference type="EMBL" id="KN846960">
    <property type="protein sequence ID" value="KIW66303.1"/>
    <property type="molecule type" value="Genomic_DNA"/>
</dbReference>
<accession>A0A0D2FE22</accession>
<organism evidence="1 2">
    <name type="scientific">Phialophora macrospora</name>
    <dbReference type="NCBI Taxonomy" id="1851006"/>
    <lineage>
        <taxon>Eukaryota</taxon>
        <taxon>Fungi</taxon>
        <taxon>Dikarya</taxon>
        <taxon>Ascomycota</taxon>
        <taxon>Pezizomycotina</taxon>
        <taxon>Eurotiomycetes</taxon>
        <taxon>Chaetothyriomycetidae</taxon>
        <taxon>Chaetothyriales</taxon>
        <taxon>Herpotrichiellaceae</taxon>
        <taxon>Phialophora</taxon>
    </lineage>
</organism>
<dbReference type="HOGENOM" id="CLU_2849488_0_0_1"/>
<dbReference type="AlphaFoldDB" id="A0A0D2FE22"/>
<reference evidence="1 2" key="1">
    <citation type="submission" date="2015-01" db="EMBL/GenBank/DDBJ databases">
        <title>The Genome Sequence of Capronia semiimmersa CBS27337.</title>
        <authorList>
            <consortium name="The Broad Institute Genomics Platform"/>
            <person name="Cuomo C."/>
            <person name="de Hoog S."/>
            <person name="Gorbushina A."/>
            <person name="Stielow B."/>
            <person name="Teixiera M."/>
            <person name="Abouelleil A."/>
            <person name="Chapman S.B."/>
            <person name="Priest M."/>
            <person name="Young S.K."/>
            <person name="Wortman J."/>
            <person name="Nusbaum C."/>
            <person name="Birren B."/>
        </authorList>
    </citation>
    <scope>NUCLEOTIDE SEQUENCE [LARGE SCALE GENOMIC DNA]</scope>
    <source>
        <strain evidence="1 2">CBS 27337</strain>
    </source>
</reference>
<keyword evidence="2" id="KW-1185">Reference proteome</keyword>
<name>A0A0D2FE22_9EURO</name>
<proteinExistence type="predicted"/>
<gene>
    <name evidence="1" type="ORF">PV04_08500</name>
</gene>
<sequence length="65" mass="7105">MVEPFESPLRALSVGLDMSDVMPKNLSVVAAHPDVNNVNMQNPGEVVSPELPKLHDIALQQLSRE</sequence>
<protein>
    <submittedName>
        <fullName evidence="1">Uncharacterized protein</fullName>
    </submittedName>
</protein>
<dbReference type="Proteomes" id="UP000054266">
    <property type="component" value="Unassembled WGS sequence"/>
</dbReference>